<gene>
    <name evidence="1" type="ORF">H4S07_004558</name>
</gene>
<protein>
    <submittedName>
        <fullName evidence="1">Uncharacterized protein</fullName>
    </submittedName>
</protein>
<dbReference type="EMBL" id="JANBUP010001881">
    <property type="protein sequence ID" value="KAJ2803009.1"/>
    <property type="molecule type" value="Genomic_DNA"/>
</dbReference>
<reference evidence="1" key="1">
    <citation type="submission" date="2022-07" db="EMBL/GenBank/DDBJ databases">
        <title>Phylogenomic reconstructions and comparative analyses of Kickxellomycotina fungi.</title>
        <authorList>
            <person name="Reynolds N.K."/>
            <person name="Stajich J.E."/>
            <person name="Barry K."/>
            <person name="Grigoriev I.V."/>
            <person name="Crous P."/>
            <person name="Smith M.E."/>
        </authorList>
    </citation>
    <scope>NUCLEOTIDE SEQUENCE</scope>
    <source>
        <strain evidence="1">CBS 102833</strain>
    </source>
</reference>
<comment type="caution">
    <text evidence="1">The sequence shown here is derived from an EMBL/GenBank/DDBJ whole genome shotgun (WGS) entry which is preliminary data.</text>
</comment>
<organism evidence="1 2">
    <name type="scientific">Coemansia furcata</name>
    <dbReference type="NCBI Taxonomy" id="417177"/>
    <lineage>
        <taxon>Eukaryota</taxon>
        <taxon>Fungi</taxon>
        <taxon>Fungi incertae sedis</taxon>
        <taxon>Zoopagomycota</taxon>
        <taxon>Kickxellomycotina</taxon>
        <taxon>Kickxellomycetes</taxon>
        <taxon>Kickxellales</taxon>
        <taxon>Kickxellaceae</taxon>
        <taxon>Coemansia</taxon>
    </lineage>
</organism>
<sequence>MFQQAQAESKSSMALLAQRIDTLTSTQTQTQQTAQTVAESQRALADAQKIASLQSEIEALQAEILSLKSGLKESKKKASLEIAALKEQRAADAPIIERYAERRMELRADVAAKCVTAKPRGTLTYSGILKRAIEATSSNQCREILSSAYWPQDDVTTMVTTGMAGSISKRRDILAKAGLPREAVVNIESLYGPYSLLSTPTSMHEKVMLALERMNIDVVAAEEAKVTHLPGLSEGGKATQAKQVARRLDRSLAAQVSRQRYTLVSQLRQIAGDLELPISSQEEVEDMARKGTWRKQRQTGTAQSNHQQPARQQQQSQQPSQSQQSRSRRRSQATRNRSTSRVSPAAAELPAQLPRTPSPPLPSPEELLQQVTGPQLPPSQHSAVSNTQVEPTLSAH</sequence>
<name>A0ACC1L998_9FUNG</name>
<evidence type="ECO:0000313" key="2">
    <source>
        <dbReference type="Proteomes" id="UP001140096"/>
    </source>
</evidence>
<accession>A0ACC1L998</accession>
<dbReference type="Proteomes" id="UP001140096">
    <property type="component" value="Unassembled WGS sequence"/>
</dbReference>
<keyword evidence="2" id="KW-1185">Reference proteome</keyword>
<evidence type="ECO:0000313" key="1">
    <source>
        <dbReference type="EMBL" id="KAJ2803009.1"/>
    </source>
</evidence>
<feature type="non-terminal residue" evidence="1">
    <location>
        <position position="1"/>
    </location>
</feature>
<proteinExistence type="predicted"/>